<keyword evidence="2 5" id="KW-0812">Transmembrane</keyword>
<keyword evidence="4 5" id="KW-0472">Membrane</keyword>
<dbReference type="InterPro" id="IPR023395">
    <property type="entry name" value="MCP_dom_sf"/>
</dbReference>
<dbReference type="Pfam" id="PF00153">
    <property type="entry name" value="Mito_carr"/>
    <property type="match status" value="1"/>
</dbReference>
<keyword evidence="6" id="KW-0813">Transport</keyword>
<name>A0AAU9RGB1_THLAR</name>
<dbReference type="Gene3D" id="1.50.40.10">
    <property type="entry name" value="Mitochondrial carrier domain"/>
    <property type="match status" value="1"/>
</dbReference>
<evidence type="ECO:0000313" key="7">
    <source>
        <dbReference type="EMBL" id="CAH2041621.1"/>
    </source>
</evidence>
<evidence type="ECO:0000256" key="4">
    <source>
        <dbReference type="ARBA" id="ARBA00023136"/>
    </source>
</evidence>
<feature type="repeat" description="Solcar" evidence="5">
    <location>
        <begin position="17"/>
        <end position="103"/>
    </location>
</feature>
<dbReference type="PANTHER" id="PTHR24089">
    <property type="entry name" value="SOLUTE CARRIER FAMILY 25"/>
    <property type="match status" value="1"/>
</dbReference>
<dbReference type="InterPro" id="IPR018108">
    <property type="entry name" value="MCP_transmembrane"/>
</dbReference>
<evidence type="ECO:0000256" key="2">
    <source>
        <dbReference type="ARBA" id="ARBA00022692"/>
    </source>
</evidence>
<keyword evidence="8" id="KW-1185">Reference proteome</keyword>
<comment type="subcellular location">
    <subcellularLocation>
        <location evidence="1">Membrane</location>
        <topology evidence="1">Multi-pass membrane protein</topology>
    </subcellularLocation>
</comment>
<protein>
    <submittedName>
        <fullName evidence="7">Uncharacterized protein</fullName>
    </submittedName>
</protein>
<comment type="caution">
    <text evidence="7">The sequence shown here is derived from an EMBL/GenBank/DDBJ whole genome shotgun (WGS) entry which is preliminary data.</text>
</comment>
<dbReference type="SUPFAM" id="SSF103506">
    <property type="entry name" value="Mitochondrial carrier"/>
    <property type="match status" value="1"/>
</dbReference>
<dbReference type="PROSITE" id="PS50920">
    <property type="entry name" value="SOLCAR"/>
    <property type="match status" value="1"/>
</dbReference>
<dbReference type="PROSITE" id="PS51257">
    <property type="entry name" value="PROKAR_LIPOPROTEIN"/>
    <property type="match status" value="1"/>
</dbReference>
<organism evidence="7 8">
    <name type="scientific">Thlaspi arvense</name>
    <name type="common">Field penny-cress</name>
    <dbReference type="NCBI Taxonomy" id="13288"/>
    <lineage>
        <taxon>Eukaryota</taxon>
        <taxon>Viridiplantae</taxon>
        <taxon>Streptophyta</taxon>
        <taxon>Embryophyta</taxon>
        <taxon>Tracheophyta</taxon>
        <taxon>Spermatophyta</taxon>
        <taxon>Magnoliopsida</taxon>
        <taxon>eudicotyledons</taxon>
        <taxon>Gunneridae</taxon>
        <taxon>Pentapetalae</taxon>
        <taxon>rosids</taxon>
        <taxon>malvids</taxon>
        <taxon>Brassicales</taxon>
        <taxon>Brassicaceae</taxon>
        <taxon>Thlaspideae</taxon>
        <taxon>Thlaspi</taxon>
    </lineage>
</organism>
<dbReference type="Proteomes" id="UP000836841">
    <property type="component" value="Unassembled WGS sequence"/>
</dbReference>
<reference evidence="7 8" key="1">
    <citation type="submission" date="2022-03" db="EMBL/GenBank/DDBJ databases">
        <authorList>
            <person name="Nunn A."/>
            <person name="Chopra R."/>
            <person name="Nunn A."/>
            <person name="Contreras Garrido A."/>
        </authorList>
    </citation>
    <scope>NUCLEOTIDE SEQUENCE [LARGE SCALE GENOMIC DNA]</scope>
</reference>
<evidence type="ECO:0000256" key="1">
    <source>
        <dbReference type="ARBA" id="ARBA00004141"/>
    </source>
</evidence>
<evidence type="ECO:0000256" key="3">
    <source>
        <dbReference type="ARBA" id="ARBA00022737"/>
    </source>
</evidence>
<accession>A0AAU9RGB1</accession>
<evidence type="ECO:0000256" key="5">
    <source>
        <dbReference type="PROSITE-ProRule" id="PRU00282"/>
    </source>
</evidence>
<dbReference type="AlphaFoldDB" id="A0AAU9RGB1"/>
<proteinExistence type="inferred from homology"/>
<sequence length="168" mass="18291">MRIINLPFLPLAEYAELTPLLCLGVGSCAGIIDTSATYPKDMVCGRLTVQMEASPGNRGIIHALSTVFGEEGSHALHKGWLPSVIVRCQFLSALAVFDKIMDWLIKSRPYGLVEDSELCYKQELGRGDAAGTVGQTVAYLLDVIHQRQQLGMKISKLCTKMGGYPSAF</sequence>
<comment type="similarity">
    <text evidence="6">Belongs to the mitochondrial carrier (TC 2.A.29) family.</text>
</comment>
<evidence type="ECO:0000256" key="6">
    <source>
        <dbReference type="RuleBase" id="RU000488"/>
    </source>
</evidence>
<dbReference type="EMBL" id="CAJVSB020000110">
    <property type="protein sequence ID" value="CAH2041621.1"/>
    <property type="molecule type" value="Genomic_DNA"/>
</dbReference>
<evidence type="ECO:0000313" key="8">
    <source>
        <dbReference type="Proteomes" id="UP000836841"/>
    </source>
</evidence>
<gene>
    <name evidence="7" type="ORF">TAV2_LOCUS4487</name>
</gene>
<dbReference type="GO" id="GO:0016020">
    <property type="term" value="C:membrane"/>
    <property type="evidence" value="ECO:0007669"/>
    <property type="project" value="UniProtKB-SubCell"/>
</dbReference>
<keyword evidence="3" id="KW-0677">Repeat</keyword>